<keyword evidence="2" id="KW-1185">Reference proteome</keyword>
<dbReference type="Proteomes" id="UP000789920">
    <property type="component" value="Unassembled WGS sequence"/>
</dbReference>
<comment type="caution">
    <text evidence="1">The sequence shown here is derived from an EMBL/GenBank/DDBJ whole genome shotgun (WGS) entry which is preliminary data.</text>
</comment>
<organism evidence="1 2">
    <name type="scientific">Racocetra persica</name>
    <dbReference type="NCBI Taxonomy" id="160502"/>
    <lineage>
        <taxon>Eukaryota</taxon>
        <taxon>Fungi</taxon>
        <taxon>Fungi incertae sedis</taxon>
        <taxon>Mucoromycota</taxon>
        <taxon>Glomeromycotina</taxon>
        <taxon>Glomeromycetes</taxon>
        <taxon>Diversisporales</taxon>
        <taxon>Gigasporaceae</taxon>
        <taxon>Racocetra</taxon>
    </lineage>
</organism>
<name>A0ACA9NE57_9GLOM</name>
<proteinExistence type="predicted"/>
<evidence type="ECO:0000313" key="2">
    <source>
        <dbReference type="Proteomes" id="UP000789920"/>
    </source>
</evidence>
<gene>
    <name evidence="1" type="ORF">RPERSI_LOCUS7904</name>
</gene>
<sequence>MFSFIKFSVNSQSFFLVKSSSLAYEDRSLSLPNASSSGEIEPETEVPDK</sequence>
<protein>
    <submittedName>
        <fullName evidence="1">23171_t:CDS:1</fullName>
    </submittedName>
</protein>
<feature type="non-terminal residue" evidence="1">
    <location>
        <position position="49"/>
    </location>
</feature>
<accession>A0ACA9NE57</accession>
<reference evidence="1" key="1">
    <citation type="submission" date="2021-06" db="EMBL/GenBank/DDBJ databases">
        <authorList>
            <person name="Kallberg Y."/>
            <person name="Tangrot J."/>
            <person name="Rosling A."/>
        </authorList>
    </citation>
    <scope>NUCLEOTIDE SEQUENCE</scope>
    <source>
        <strain evidence="1">MA461A</strain>
    </source>
</reference>
<dbReference type="EMBL" id="CAJVQC010013855">
    <property type="protein sequence ID" value="CAG8651868.1"/>
    <property type="molecule type" value="Genomic_DNA"/>
</dbReference>
<evidence type="ECO:0000313" key="1">
    <source>
        <dbReference type="EMBL" id="CAG8651868.1"/>
    </source>
</evidence>